<gene>
    <name evidence="2" type="ORF">FA727_02820</name>
</gene>
<dbReference type="OrthoDB" id="2576511at2"/>
<accession>A0A4U1D7P0</accession>
<keyword evidence="1" id="KW-0175">Coiled coil</keyword>
<organism evidence="2 3">
    <name type="scientific">Robertmurraya kyonggiensis</name>
    <dbReference type="NCBI Taxonomy" id="1037680"/>
    <lineage>
        <taxon>Bacteria</taxon>
        <taxon>Bacillati</taxon>
        <taxon>Bacillota</taxon>
        <taxon>Bacilli</taxon>
        <taxon>Bacillales</taxon>
        <taxon>Bacillaceae</taxon>
        <taxon>Robertmurraya</taxon>
    </lineage>
</organism>
<proteinExistence type="predicted"/>
<dbReference type="EMBL" id="SWBM01000001">
    <property type="protein sequence ID" value="TKC18501.1"/>
    <property type="molecule type" value="Genomic_DNA"/>
</dbReference>
<sequence length="227" mass="26625">MSTLKRHSIYLFLLLFISSTILSGCLNRTSTEDEMYEVLENVVSLEKEFEDQQEPLVELEREEKDIYSQIIALGMKEFDQIVSLSNEALTIVGKRQEFMQKEEDSIQASKKEFGKLKPLIGELEDENLKKKANELYDTMMERYESHDALFANYTKGLGYDKELYEMFQKEELSIEQLEEQITKINDTYKIVLESNEQFNEHTKKYNEIKLDFYKAAGIEVDEEGNSQ</sequence>
<name>A0A4U1D7P0_9BACI</name>
<evidence type="ECO:0000313" key="2">
    <source>
        <dbReference type="EMBL" id="TKC18501.1"/>
    </source>
</evidence>
<comment type="caution">
    <text evidence="2">The sequence shown here is derived from an EMBL/GenBank/DDBJ whole genome shotgun (WGS) entry which is preliminary data.</text>
</comment>
<evidence type="ECO:0000313" key="3">
    <source>
        <dbReference type="Proteomes" id="UP000307756"/>
    </source>
</evidence>
<dbReference type="Pfam" id="PF10368">
    <property type="entry name" value="YkyA"/>
    <property type="match status" value="1"/>
</dbReference>
<dbReference type="Gene3D" id="1.20.120.570">
    <property type="entry name" value="YkyA-like"/>
    <property type="match status" value="1"/>
</dbReference>
<dbReference type="AlphaFoldDB" id="A0A4U1D7P0"/>
<dbReference type="RefSeq" id="WP_136829210.1">
    <property type="nucleotide sequence ID" value="NZ_SWBM01000001.1"/>
</dbReference>
<dbReference type="PROSITE" id="PS51257">
    <property type="entry name" value="PROKAR_LIPOPROTEIN"/>
    <property type="match status" value="1"/>
</dbReference>
<reference evidence="2 3" key="1">
    <citation type="journal article" date="2011" name="J. Microbiol.">
        <title>Bacillus kyonggiensis sp. nov., isolated from soil of a lettuce field.</title>
        <authorList>
            <person name="Dong K."/>
            <person name="Lee S."/>
        </authorList>
    </citation>
    <scope>NUCLEOTIDE SEQUENCE [LARGE SCALE GENOMIC DNA]</scope>
    <source>
        <strain evidence="2 3">NB22</strain>
    </source>
</reference>
<evidence type="ECO:0008006" key="4">
    <source>
        <dbReference type="Google" id="ProtNLM"/>
    </source>
</evidence>
<dbReference type="Proteomes" id="UP000307756">
    <property type="component" value="Unassembled WGS sequence"/>
</dbReference>
<feature type="coiled-coil region" evidence="1">
    <location>
        <begin position="160"/>
        <end position="194"/>
    </location>
</feature>
<dbReference type="InterPro" id="IPR036785">
    <property type="entry name" value="YkyA-like_sf"/>
</dbReference>
<keyword evidence="3" id="KW-1185">Reference proteome</keyword>
<evidence type="ECO:0000256" key="1">
    <source>
        <dbReference type="SAM" id="Coils"/>
    </source>
</evidence>
<dbReference type="InterPro" id="IPR019454">
    <property type="entry name" value="Lipoprot_YkyA-like"/>
</dbReference>
<protein>
    <recommendedName>
        <fullName evidence="4">Cell-wall binding lipoprotein</fullName>
    </recommendedName>
</protein>
<dbReference type="SUPFAM" id="SSF140423">
    <property type="entry name" value="MW0975(SA0943)-like"/>
    <property type="match status" value="1"/>
</dbReference>